<protein>
    <submittedName>
        <fullName evidence="1">Uncharacterized protein</fullName>
    </submittedName>
</protein>
<dbReference type="Proteomes" id="UP000499080">
    <property type="component" value="Unassembled WGS sequence"/>
</dbReference>
<dbReference type="EMBL" id="BGPR01137767">
    <property type="protein sequence ID" value="GBN60673.1"/>
    <property type="molecule type" value="Genomic_DNA"/>
</dbReference>
<comment type="caution">
    <text evidence="1">The sequence shown here is derived from an EMBL/GenBank/DDBJ whole genome shotgun (WGS) entry which is preliminary data.</text>
</comment>
<evidence type="ECO:0000313" key="2">
    <source>
        <dbReference type="Proteomes" id="UP000499080"/>
    </source>
</evidence>
<gene>
    <name evidence="1" type="ORF">AVEN_119260_1</name>
</gene>
<organism evidence="1 2">
    <name type="scientific">Araneus ventricosus</name>
    <name type="common">Orbweaver spider</name>
    <name type="synonym">Epeira ventricosa</name>
    <dbReference type="NCBI Taxonomy" id="182803"/>
    <lineage>
        <taxon>Eukaryota</taxon>
        <taxon>Metazoa</taxon>
        <taxon>Ecdysozoa</taxon>
        <taxon>Arthropoda</taxon>
        <taxon>Chelicerata</taxon>
        <taxon>Arachnida</taxon>
        <taxon>Araneae</taxon>
        <taxon>Araneomorphae</taxon>
        <taxon>Entelegynae</taxon>
        <taxon>Araneoidea</taxon>
        <taxon>Araneidae</taxon>
        <taxon>Araneus</taxon>
    </lineage>
</organism>
<feature type="non-terminal residue" evidence="1">
    <location>
        <position position="134"/>
    </location>
</feature>
<dbReference type="AlphaFoldDB" id="A0A4Y2QC98"/>
<proteinExistence type="predicted"/>
<evidence type="ECO:0000313" key="1">
    <source>
        <dbReference type="EMBL" id="GBN60673.1"/>
    </source>
</evidence>
<sequence>MHFCHRSYKDVNTDYKSPFCHILQCHPCCTPSDLENRCPLNKFFIRLKSHMGQNQVASKDLVAFVSQNLQMFKDFNVFFFSECTPILKELFVYNTFAVEENSFSPHPSMPSLLYFFGTGKSLPFKQILHPRKKS</sequence>
<accession>A0A4Y2QC98</accession>
<keyword evidence="2" id="KW-1185">Reference proteome</keyword>
<name>A0A4Y2QC98_ARAVE</name>
<reference evidence="1 2" key="1">
    <citation type="journal article" date="2019" name="Sci. Rep.">
        <title>Orb-weaving spider Araneus ventricosus genome elucidates the spidroin gene catalogue.</title>
        <authorList>
            <person name="Kono N."/>
            <person name="Nakamura H."/>
            <person name="Ohtoshi R."/>
            <person name="Moran D.A.P."/>
            <person name="Shinohara A."/>
            <person name="Yoshida Y."/>
            <person name="Fujiwara M."/>
            <person name="Mori M."/>
            <person name="Tomita M."/>
            <person name="Arakawa K."/>
        </authorList>
    </citation>
    <scope>NUCLEOTIDE SEQUENCE [LARGE SCALE GENOMIC DNA]</scope>
</reference>